<accession>A0A3M8CJF5</accession>
<dbReference type="SUPFAM" id="SSF53383">
    <property type="entry name" value="PLP-dependent transferases"/>
    <property type="match status" value="1"/>
</dbReference>
<evidence type="ECO:0000256" key="6">
    <source>
        <dbReference type="ARBA" id="ARBA00023014"/>
    </source>
</evidence>
<dbReference type="InterPro" id="IPR016454">
    <property type="entry name" value="Cysteine_dSase"/>
</dbReference>
<evidence type="ECO:0000256" key="5">
    <source>
        <dbReference type="ARBA" id="ARBA00023004"/>
    </source>
</evidence>
<keyword evidence="4" id="KW-0663">Pyridoxal phosphate</keyword>
<dbReference type="InterPro" id="IPR015424">
    <property type="entry name" value="PyrdxlP-dep_Trfase"/>
</dbReference>
<dbReference type="AlphaFoldDB" id="A0A3M8CJF5"/>
<evidence type="ECO:0000256" key="4">
    <source>
        <dbReference type="ARBA" id="ARBA00022898"/>
    </source>
</evidence>
<evidence type="ECO:0000313" key="10">
    <source>
        <dbReference type="Proteomes" id="UP000281915"/>
    </source>
</evidence>
<comment type="similarity">
    <text evidence="2">Belongs to the class-V pyridoxal-phosphate-dependent aminotransferase family. NifS/IscS subfamily.</text>
</comment>
<dbReference type="InterPro" id="IPR015421">
    <property type="entry name" value="PyrdxlP-dep_Trfase_major"/>
</dbReference>
<dbReference type="Gene3D" id="3.90.1150.10">
    <property type="entry name" value="Aspartate Aminotransferase, domain 1"/>
    <property type="match status" value="1"/>
</dbReference>
<feature type="domain" description="Aminotransferase class V" evidence="8">
    <location>
        <begin position="10"/>
        <end position="372"/>
    </location>
</feature>
<evidence type="ECO:0000256" key="7">
    <source>
        <dbReference type="RuleBase" id="RU004504"/>
    </source>
</evidence>
<keyword evidence="5" id="KW-0408">Iron</keyword>
<dbReference type="GO" id="GO:0031071">
    <property type="term" value="F:cysteine desulfurase activity"/>
    <property type="evidence" value="ECO:0007669"/>
    <property type="project" value="UniProtKB-ARBA"/>
</dbReference>
<dbReference type="InterPro" id="IPR015422">
    <property type="entry name" value="PyrdxlP-dep_Trfase_small"/>
</dbReference>
<evidence type="ECO:0000256" key="2">
    <source>
        <dbReference type="ARBA" id="ARBA00006490"/>
    </source>
</evidence>
<evidence type="ECO:0000313" key="9">
    <source>
        <dbReference type="EMBL" id="RNB75711.1"/>
    </source>
</evidence>
<dbReference type="FunFam" id="3.40.640.10:FF:000084">
    <property type="entry name" value="IscS-like cysteine desulfurase"/>
    <property type="match status" value="1"/>
</dbReference>
<dbReference type="Proteomes" id="UP000281915">
    <property type="component" value="Unassembled WGS sequence"/>
</dbReference>
<dbReference type="GO" id="GO:0046872">
    <property type="term" value="F:metal ion binding"/>
    <property type="evidence" value="ECO:0007669"/>
    <property type="project" value="UniProtKB-KW"/>
</dbReference>
<gene>
    <name evidence="9" type="ORF">EDM58_18210</name>
</gene>
<dbReference type="InterPro" id="IPR000192">
    <property type="entry name" value="Aminotrans_V_dom"/>
</dbReference>
<dbReference type="Pfam" id="PF00266">
    <property type="entry name" value="Aminotran_5"/>
    <property type="match status" value="1"/>
</dbReference>
<evidence type="ECO:0000259" key="8">
    <source>
        <dbReference type="Pfam" id="PF00266"/>
    </source>
</evidence>
<dbReference type="PANTHER" id="PTHR11601:SF50">
    <property type="entry name" value="CYSTEINE DESULFURASE ISCS 2-RELATED"/>
    <property type="match status" value="1"/>
</dbReference>
<evidence type="ECO:0000256" key="3">
    <source>
        <dbReference type="ARBA" id="ARBA00022723"/>
    </source>
</evidence>
<sequence length="388" mass="42240">MPQERCRQVIYFDNSATTRPHPQVIETMSKAMASYYGNPSSLHRKGVEAENILNQARAVAAGYLGCKPSEIFFTSGGTESNNAAIKGVAFQYQSRGKHIITTQIEHPAVYDVCKQLESMGFSVTYLPVDREGRVSLADVQKAMRPDTILVSVMHVNNELGTIQPVEEIGKWLKQFPKVLFHVDAVQGIGKVPLRIKESGIDLLSLSAHKFHGPRGIGILYKREGLIIQPLLTGGGQEAGVRSGTENLPAIAGLAKAFRLLQESGADEPSRLQRLLEQLREGVSPIEGIQVNTPEKGTAPHIMNLSVPGVKAEVLLHALEERGFLVSTKSACSSKANEPSRVLMAIGVGTECASSSLRISLGRDNTAEEVAQFIEALRICVKTLRSYMK</sequence>
<dbReference type="PIRSF" id="PIRSF005572">
    <property type="entry name" value="NifS"/>
    <property type="match status" value="1"/>
</dbReference>
<reference evidence="9 10" key="1">
    <citation type="submission" date="2018-10" db="EMBL/GenBank/DDBJ databases">
        <title>Phylogenomics of Brevibacillus.</title>
        <authorList>
            <person name="Dunlap C."/>
        </authorList>
    </citation>
    <scope>NUCLEOTIDE SEQUENCE [LARGE SCALE GENOMIC DNA]</scope>
    <source>
        <strain evidence="9 10">JCM 15085</strain>
    </source>
</reference>
<dbReference type="InterPro" id="IPR020578">
    <property type="entry name" value="Aminotrans_V_PyrdxlP_BS"/>
</dbReference>
<proteinExistence type="inferred from homology"/>
<dbReference type="NCBIfam" id="NF002806">
    <property type="entry name" value="PRK02948.1"/>
    <property type="match status" value="1"/>
</dbReference>
<keyword evidence="6" id="KW-0411">Iron-sulfur</keyword>
<name>A0A3M8CJF5_9BACL</name>
<keyword evidence="3" id="KW-0479">Metal-binding</keyword>
<dbReference type="EMBL" id="RHHT01000045">
    <property type="protein sequence ID" value="RNB75711.1"/>
    <property type="molecule type" value="Genomic_DNA"/>
</dbReference>
<dbReference type="GO" id="GO:0051536">
    <property type="term" value="F:iron-sulfur cluster binding"/>
    <property type="evidence" value="ECO:0007669"/>
    <property type="project" value="UniProtKB-KW"/>
</dbReference>
<dbReference type="Gene3D" id="3.40.640.10">
    <property type="entry name" value="Type I PLP-dependent aspartate aminotransferase-like (Major domain)"/>
    <property type="match status" value="1"/>
</dbReference>
<dbReference type="PANTHER" id="PTHR11601">
    <property type="entry name" value="CYSTEINE DESULFURYLASE FAMILY MEMBER"/>
    <property type="match status" value="1"/>
</dbReference>
<organism evidence="9 10">
    <name type="scientific">Brevibacillus panacihumi</name>
    <dbReference type="NCBI Taxonomy" id="497735"/>
    <lineage>
        <taxon>Bacteria</taxon>
        <taxon>Bacillati</taxon>
        <taxon>Bacillota</taxon>
        <taxon>Bacilli</taxon>
        <taxon>Bacillales</taxon>
        <taxon>Paenibacillaceae</taxon>
        <taxon>Brevibacillus</taxon>
    </lineage>
</organism>
<evidence type="ECO:0000256" key="1">
    <source>
        <dbReference type="ARBA" id="ARBA00001933"/>
    </source>
</evidence>
<dbReference type="PROSITE" id="PS00595">
    <property type="entry name" value="AA_TRANSFER_CLASS_5"/>
    <property type="match status" value="1"/>
</dbReference>
<dbReference type="Gene3D" id="1.10.260.50">
    <property type="match status" value="1"/>
</dbReference>
<comment type="caution">
    <text evidence="9">The sequence shown here is derived from an EMBL/GenBank/DDBJ whole genome shotgun (WGS) entry which is preliminary data.</text>
</comment>
<comment type="cofactor">
    <cofactor evidence="1 7">
        <name>pyridoxal 5'-phosphate</name>
        <dbReference type="ChEBI" id="CHEBI:597326"/>
    </cofactor>
</comment>
<protein>
    <submittedName>
        <fullName evidence="9">Cysteine desulfurase</fullName>
    </submittedName>
</protein>